<name>A0A9P1FRX2_9DINO</name>
<dbReference type="OrthoDB" id="10571608at2759"/>
<feature type="compositionally biased region" description="Basic and acidic residues" evidence="1">
    <location>
        <begin position="63"/>
        <end position="77"/>
    </location>
</feature>
<organism evidence="2">
    <name type="scientific">Cladocopium goreaui</name>
    <dbReference type="NCBI Taxonomy" id="2562237"/>
    <lineage>
        <taxon>Eukaryota</taxon>
        <taxon>Sar</taxon>
        <taxon>Alveolata</taxon>
        <taxon>Dinophyceae</taxon>
        <taxon>Suessiales</taxon>
        <taxon>Symbiodiniaceae</taxon>
        <taxon>Cladocopium</taxon>
    </lineage>
</organism>
<evidence type="ECO:0000256" key="1">
    <source>
        <dbReference type="SAM" id="MobiDB-lite"/>
    </source>
</evidence>
<sequence length="169" mass="19205">MSTHVAQRCLQAAKSALKDNVKPWEKPKVRITLNLAAERGPVHSSWIKQPDSPTSRRSNVPTEDCRQQRSPPKRVDELDQQEALFCHDMRRLTRMAKACAEDALHELKGLRSEADELRRQLRQLTDAHSDDASPGRLQAGRRRDLGSQDGFLPKAQNTRKTHSPLRVSE</sequence>
<gene>
    <name evidence="2" type="ORF">C1SCF055_LOCUS13314</name>
</gene>
<feature type="compositionally biased region" description="Polar residues" evidence="1">
    <location>
        <begin position="51"/>
        <end position="61"/>
    </location>
</feature>
<accession>A0A9P1FRX2</accession>
<feature type="region of interest" description="Disordered" evidence="1">
    <location>
        <begin position="123"/>
        <end position="169"/>
    </location>
</feature>
<feature type="region of interest" description="Disordered" evidence="1">
    <location>
        <begin position="41"/>
        <end position="77"/>
    </location>
</feature>
<keyword evidence="4" id="KW-1185">Reference proteome</keyword>
<comment type="caution">
    <text evidence="2">The sequence shown here is derived from an EMBL/GenBank/DDBJ whole genome shotgun (WGS) entry which is preliminary data.</text>
</comment>
<evidence type="ECO:0000313" key="3">
    <source>
        <dbReference type="EMBL" id="CAL4773238.1"/>
    </source>
</evidence>
<evidence type="ECO:0000313" key="4">
    <source>
        <dbReference type="Proteomes" id="UP001152797"/>
    </source>
</evidence>
<reference evidence="2" key="1">
    <citation type="submission" date="2022-10" db="EMBL/GenBank/DDBJ databases">
        <authorList>
            <person name="Chen Y."/>
            <person name="Dougan E. K."/>
            <person name="Chan C."/>
            <person name="Rhodes N."/>
            <person name="Thang M."/>
        </authorList>
    </citation>
    <scope>NUCLEOTIDE SEQUENCE</scope>
</reference>
<feature type="compositionally biased region" description="Basic and acidic residues" evidence="1">
    <location>
        <begin position="123"/>
        <end position="133"/>
    </location>
</feature>
<evidence type="ECO:0000313" key="2">
    <source>
        <dbReference type="EMBL" id="CAI3985926.1"/>
    </source>
</evidence>
<reference evidence="3 4" key="2">
    <citation type="submission" date="2024-05" db="EMBL/GenBank/DDBJ databases">
        <authorList>
            <person name="Chen Y."/>
            <person name="Shah S."/>
            <person name="Dougan E. K."/>
            <person name="Thang M."/>
            <person name="Chan C."/>
        </authorList>
    </citation>
    <scope>NUCLEOTIDE SEQUENCE [LARGE SCALE GENOMIC DNA]</scope>
</reference>
<proteinExistence type="predicted"/>
<dbReference type="Proteomes" id="UP001152797">
    <property type="component" value="Unassembled WGS sequence"/>
</dbReference>
<dbReference type="EMBL" id="CAMXCT020001029">
    <property type="protein sequence ID" value="CAL1139301.1"/>
    <property type="molecule type" value="Genomic_DNA"/>
</dbReference>
<dbReference type="EMBL" id="CAMXCT030001029">
    <property type="protein sequence ID" value="CAL4773238.1"/>
    <property type="molecule type" value="Genomic_DNA"/>
</dbReference>
<dbReference type="EMBL" id="CAMXCT010001029">
    <property type="protein sequence ID" value="CAI3985926.1"/>
    <property type="molecule type" value="Genomic_DNA"/>
</dbReference>
<dbReference type="AlphaFoldDB" id="A0A9P1FRX2"/>
<protein>
    <submittedName>
        <fullName evidence="2">Uncharacterized protein</fullName>
    </submittedName>
</protein>